<reference evidence="2 3" key="1">
    <citation type="journal article" date="2023" name="Insect Mol. Biol.">
        <title>Genome sequencing provides insights into the evolution of gene families encoding plant cell wall-degrading enzymes in longhorned beetles.</title>
        <authorList>
            <person name="Shin N.R."/>
            <person name="Okamura Y."/>
            <person name="Kirsch R."/>
            <person name="Pauchet Y."/>
        </authorList>
    </citation>
    <scope>NUCLEOTIDE SEQUENCE [LARGE SCALE GENOMIC DNA]</scope>
    <source>
        <strain evidence="2">EAD_L_NR</strain>
    </source>
</reference>
<evidence type="ECO:0000313" key="3">
    <source>
        <dbReference type="Proteomes" id="UP001159042"/>
    </source>
</evidence>
<gene>
    <name evidence="2" type="ORF">NQ315_013111</name>
</gene>
<proteinExistence type="predicted"/>
<feature type="region of interest" description="Disordered" evidence="1">
    <location>
        <begin position="81"/>
        <end position="105"/>
    </location>
</feature>
<sequence length="105" mass="11533">MQISSKNYGKIQPKLWIVLMSLAFGQVPGKNLRHVSIGWRHLSPIPELSSILFPKEAPRTAGAPVPIPSCLLTRRVTEVPPPATESKCGMGAPNMTKRHRPTITL</sequence>
<accession>A0AAV8VXH7</accession>
<protein>
    <recommendedName>
        <fullName evidence="4">Secreted protein</fullName>
    </recommendedName>
</protein>
<evidence type="ECO:0000313" key="2">
    <source>
        <dbReference type="EMBL" id="KAJ8918606.1"/>
    </source>
</evidence>
<dbReference type="EMBL" id="JANEYG010000024">
    <property type="protein sequence ID" value="KAJ8918606.1"/>
    <property type="molecule type" value="Genomic_DNA"/>
</dbReference>
<keyword evidence="3" id="KW-1185">Reference proteome</keyword>
<feature type="compositionally biased region" description="Basic residues" evidence="1">
    <location>
        <begin position="96"/>
        <end position="105"/>
    </location>
</feature>
<dbReference type="Proteomes" id="UP001159042">
    <property type="component" value="Unassembled WGS sequence"/>
</dbReference>
<evidence type="ECO:0008006" key="4">
    <source>
        <dbReference type="Google" id="ProtNLM"/>
    </source>
</evidence>
<evidence type="ECO:0000256" key="1">
    <source>
        <dbReference type="SAM" id="MobiDB-lite"/>
    </source>
</evidence>
<name>A0AAV8VXH7_9CUCU</name>
<comment type="caution">
    <text evidence="2">The sequence shown here is derived from an EMBL/GenBank/DDBJ whole genome shotgun (WGS) entry which is preliminary data.</text>
</comment>
<dbReference type="AlphaFoldDB" id="A0AAV8VXH7"/>
<organism evidence="2 3">
    <name type="scientific">Exocentrus adspersus</name>
    <dbReference type="NCBI Taxonomy" id="1586481"/>
    <lineage>
        <taxon>Eukaryota</taxon>
        <taxon>Metazoa</taxon>
        <taxon>Ecdysozoa</taxon>
        <taxon>Arthropoda</taxon>
        <taxon>Hexapoda</taxon>
        <taxon>Insecta</taxon>
        <taxon>Pterygota</taxon>
        <taxon>Neoptera</taxon>
        <taxon>Endopterygota</taxon>
        <taxon>Coleoptera</taxon>
        <taxon>Polyphaga</taxon>
        <taxon>Cucujiformia</taxon>
        <taxon>Chrysomeloidea</taxon>
        <taxon>Cerambycidae</taxon>
        <taxon>Lamiinae</taxon>
        <taxon>Acanthocinini</taxon>
        <taxon>Exocentrus</taxon>
    </lineage>
</organism>